<comment type="similarity">
    <text evidence="8">Belongs to the glutamate 5-kinase family.</text>
</comment>
<dbReference type="GO" id="GO:0004349">
    <property type="term" value="F:glutamate 5-kinase activity"/>
    <property type="evidence" value="ECO:0007669"/>
    <property type="project" value="UniProtKB-UniRule"/>
</dbReference>
<feature type="binding site" evidence="8">
    <location>
        <begin position="173"/>
        <end position="174"/>
    </location>
    <ligand>
        <name>ATP</name>
        <dbReference type="ChEBI" id="CHEBI:30616"/>
    </ligand>
</feature>
<keyword evidence="7 8" id="KW-0067">ATP-binding</keyword>
<dbReference type="PRINTS" id="PR00474">
    <property type="entry name" value="GLU5KINASE"/>
</dbReference>
<dbReference type="UniPathway" id="UPA00098">
    <property type="reaction ID" value="UER00359"/>
</dbReference>
<dbReference type="SUPFAM" id="SSF88697">
    <property type="entry name" value="PUA domain-like"/>
    <property type="match status" value="1"/>
</dbReference>
<evidence type="ECO:0000313" key="11">
    <source>
        <dbReference type="Proteomes" id="UP000291301"/>
    </source>
</evidence>
<reference evidence="10 11" key="1">
    <citation type="journal article" date="2015" name="Antonie Van Leeuwenhoek">
        <title>Oricola cellulosilytica gen. nov., sp. nov., a cellulose-degrading bacterium of the family Phyllobacteriaceae isolated from surface seashore water, and emended descriptions of Mesorhizobium loti and Phyllobacterium myrsinacearum.</title>
        <authorList>
            <person name="Hameed A."/>
            <person name="Shahina M."/>
            <person name="Lai W.A."/>
            <person name="Lin S.Y."/>
            <person name="Young L.S."/>
            <person name="Liu Y.C."/>
            <person name="Hsu Y.H."/>
            <person name="Young C.C."/>
        </authorList>
    </citation>
    <scope>NUCLEOTIDE SEQUENCE [LARGE SCALE GENOMIC DNA]</scope>
    <source>
        <strain evidence="10 11">KCTC 52183</strain>
    </source>
</reference>
<evidence type="ECO:0000256" key="5">
    <source>
        <dbReference type="ARBA" id="ARBA00022741"/>
    </source>
</evidence>
<comment type="subcellular location">
    <subcellularLocation>
        <location evidence="8">Cytoplasm</location>
    </subcellularLocation>
</comment>
<dbReference type="PANTHER" id="PTHR43654">
    <property type="entry name" value="GLUTAMATE 5-KINASE"/>
    <property type="match status" value="1"/>
</dbReference>
<dbReference type="InterPro" id="IPR005715">
    <property type="entry name" value="Glu_5kinase/COase_Synthase"/>
</dbReference>
<dbReference type="Gene3D" id="3.40.1160.10">
    <property type="entry name" value="Acetylglutamate kinase-like"/>
    <property type="match status" value="1"/>
</dbReference>
<comment type="catalytic activity">
    <reaction evidence="8">
        <text>L-glutamate + ATP = L-glutamyl 5-phosphate + ADP</text>
        <dbReference type="Rhea" id="RHEA:14877"/>
        <dbReference type="ChEBI" id="CHEBI:29985"/>
        <dbReference type="ChEBI" id="CHEBI:30616"/>
        <dbReference type="ChEBI" id="CHEBI:58274"/>
        <dbReference type="ChEBI" id="CHEBI:456216"/>
        <dbReference type="EC" id="2.7.2.11"/>
    </reaction>
</comment>
<gene>
    <name evidence="8" type="primary">proB</name>
    <name evidence="10" type="ORF">E0D97_11945</name>
</gene>
<dbReference type="RefSeq" id="WP_131569166.1">
    <property type="nucleotide sequence ID" value="NZ_JAINFK010000003.1"/>
</dbReference>
<dbReference type="SUPFAM" id="SSF53633">
    <property type="entry name" value="Carbamate kinase-like"/>
    <property type="match status" value="1"/>
</dbReference>
<proteinExistence type="inferred from homology"/>
<dbReference type="Pfam" id="PF00696">
    <property type="entry name" value="AA_kinase"/>
    <property type="match status" value="1"/>
</dbReference>
<evidence type="ECO:0000256" key="6">
    <source>
        <dbReference type="ARBA" id="ARBA00022777"/>
    </source>
</evidence>
<dbReference type="SMART" id="SM00359">
    <property type="entry name" value="PUA"/>
    <property type="match status" value="1"/>
</dbReference>
<feature type="binding site" evidence="8">
    <location>
        <position position="54"/>
    </location>
    <ligand>
        <name>substrate</name>
    </ligand>
</feature>
<keyword evidence="2 8" id="KW-0028">Amino-acid biosynthesis</keyword>
<evidence type="ECO:0000256" key="8">
    <source>
        <dbReference type="HAMAP-Rule" id="MF_00456"/>
    </source>
</evidence>
<comment type="pathway">
    <text evidence="8">Amino-acid biosynthesis; L-proline biosynthesis; L-glutamate 5-semialdehyde from L-glutamate: step 1/2.</text>
</comment>
<comment type="function">
    <text evidence="8">Catalyzes the transfer of a phosphate group to glutamate to form L-glutamate 5-phosphate.</text>
</comment>
<dbReference type="EC" id="2.7.2.11" evidence="8"/>
<evidence type="ECO:0000313" key="10">
    <source>
        <dbReference type="EMBL" id="TCD13806.1"/>
    </source>
</evidence>
<keyword evidence="5 8" id="KW-0547">Nucleotide-binding</keyword>
<evidence type="ECO:0000256" key="1">
    <source>
        <dbReference type="ARBA" id="ARBA00022490"/>
    </source>
</evidence>
<dbReference type="FunFam" id="2.30.130.10:FF:000007">
    <property type="entry name" value="Glutamate 5-kinase"/>
    <property type="match status" value="1"/>
</dbReference>
<accession>A0A4V2MNP1</accession>
<dbReference type="InterPro" id="IPR036393">
    <property type="entry name" value="AceGlu_kinase-like_sf"/>
</dbReference>
<dbReference type="CDD" id="cd21157">
    <property type="entry name" value="PUA_G5K"/>
    <property type="match status" value="1"/>
</dbReference>
<dbReference type="InterPro" id="IPR036974">
    <property type="entry name" value="PUA_sf"/>
</dbReference>
<dbReference type="InterPro" id="IPR001048">
    <property type="entry name" value="Asp/Glu/Uridylate_kinase"/>
</dbReference>
<dbReference type="GO" id="GO:0055129">
    <property type="term" value="P:L-proline biosynthetic process"/>
    <property type="evidence" value="ECO:0007669"/>
    <property type="project" value="UniProtKB-UniRule"/>
</dbReference>
<feature type="binding site" evidence="8">
    <location>
        <position position="153"/>
    </location>
    <ligand>
        <name>substrate</name>
    </ligand>
</feature>
<dbReference type="InterPro" id="IPR041739">
    <property type="entry name" value="G5K_ProB"/>
</dbReference>
<feature type="binding site" evidence="8">
    <location>
        <position position="14"/>
    </location>
    <ligand>
        <name>ATP</name>
        <dbReference type="ChEBI" id="CHEBI:30616"/>
    </ligand>
</feature>
<dbReference type="GO" id="GO:0005524">
    <property type="term" value="F:ATP binding"/>
    <property type="evidence" value="ECO:0007669"/>
    <property type="project" value="UniProtKB-KW"/>
</dbReference>
<protein>
    <recommendedName>
        <fullName evidence="8">Glutamate 5-kinase</fullName>
        <ecNumber evidence="8">2.7.2.11</ecNumber>
    </recommendedName>
    <alternativeName>
        <fullName evidence="8">Gamma-glutamyl kinase</fullName>
        <shortName evidence="8">GK</shortName>
    </alternativeName>
</protein>
<dbReference type="Proteomes" id="UP000291301">
    <property type="component" value="Unassembled WGS sequence"/>
</dbReference>
<dbReference type="EMBL" id="SJST01000004">
    <property type="protein sequence ID" value="TCD13806.1"/>
    <property type="molecule type" value="Genomic_DNA"/>
</dbReference>
<feature type="binding site" evidence="8">
    <location>
        <position position="141"/>
    </location>
    <ligand>
        <name>substrate</name>
    </ligand>
</feature>
<comment type="caution">
    <text evidence="8">Lacks conserved residue(s) required for the propagation of feature annotation.</text>
</comment>
<dbReference type="InterPro" id="IPR011529">
    <property type="entry name" value="Glu_5kinase"/>
</dbReference>
<dbReference type="PIRSF" id="PIRSF000729">
    <property type="entry name" value="GK"/>
    <property type="match status" value="1"/>
</dbReference>
<name>A0A4V2MNP1_9HYPH</name>
<dbReference type="HAMAP" id="MF_00456">
    <property type="entry name" value="ProB"/>
    <property type="match status" value="1"/>
</dbReference>
<evidence type="ECO:0000256" key="3">
    <source>
        <dbReference type="ARBA" id="ARBA00022650"/>
    </source>
</evidence>
<dbReference type="PANTHER" id="PTHR43654:SF1">
    <property type="entry name" value="ISOPENTENYL PHOSPHATE KINASE"/>
    <property type="match status" value="1"/>
</dbReference>
<evidence type="ECO:0000259" key="9">
    <source>
        <dbReference type="SMART" id="SM00359"/>
    </source>
</evidence>
<keyword evidence="1 8" id="KW-0963">Cytoplasm</keyword>
<dbReference type="InterPro" id="IPR015947">
    <property type="entry name" value="PUA-like_sf"/>
</dbReference>
<sequence>MSGTLAPYKRIAVKIGSALLVERKSGLRRSWLNGLARDIAHLLGQGHEILVVSSGAIAMGRTVLGMRSGSLKLEESQAAAAVGQIALSRAWAEALDEEGITTGQVLVTIDDTESRRRYLNARATMGALLRAGAVPVINENDTVATSEIRYGDNDRLAARVATMMNADLLVLLSDVDGLYSASPAEQPDAEHFAEIERITPRIEAMAGAAASELSRGGMRTKIEAGKIATQAGTAMIIASGKAEHPLRALSGGGRHTLFHPVAHPVSAWKSWIAGQLEPQGRLVIDAGAHAALKSGKSLLAAGVRGVQGTFQRGDTLAIALEDGAEIARGLAGYDSAEAIRIAGRRTGEIEGILGYAPRAAMVHRDDLVLSR</sequence>
<dbReference type="GO" id="GO:0003723">
    <property type="term" value="F:RNA binding"/>
    <property type="evidence" value="ECO:0007669"/>
    <property type="project" value="InterPro"/>
</dbReference>
<keyword evidence="6 8" id="KW-0418">Kinase</keyword>
<dbReference type="GO" id="GO:0005829">
    <property type="term" value="C:cytosol"/>
    <property type="evidence" value="ECO:0007669"/>
    <property type="project" value="TreeGrafter"/>
</dbReference>
<keyword evidence="3 8" id="KW-0641">Proline biosynthesis</keyword>
<keyword evidence="11" id="KW-1185">Reference proteome</keyword>
<dbReference type="AlphaFoldDB" id="A0A4V2MNP1"/>
<dbReference type="InterPro" id="IPR019797">
    <property type="entry name" value="Glutamate_5-kinase_CS"/>
</dbReference>
<organism evidence="10 11">
    <name type="scientific">Oricola cellulosilytica</name>
    <dbReference type="NCBI Taxonomy" id="1429082"/>
    <lineage>
        <taxon>Bacteria</taxon>
        <taxon>Pseudomonadati</taxon>
        <taxon>Pseudomonadota</taxon>
        <taxon>Alphaproteobacteria</taxon>
        <taxon>Hyphomicrobiales</taxon>
        <taxon>Ahrensiaceae</taxon>
        <taxon>Oricola</taxon>
    </lineage>
</organism>
<evidence type="ECO:0000256" key="4">
    <source>
        <dbReference type="ARBA" id="ARBA00022679"/>
    </source>
</evidence>
<dbReference type="PROSITE" id="PS00902">
    <property type="entry name" value="GLUTAMATE_5_KINASE"/>
    <property type="match status" value="1"/>
</dbReference>
<dbReference type="PROSITE" id="PS50890">
    <property type="entry name" value="PUA"/>
    <property type="match status" value="1"/>
</dbReference>
<evidence type="ECO:0000256" key="7">
    <source>
        <dbReference type="ARBA" id="ARBA00022840"/>
    </source>
</evidence>
<dbReference type="Pfam" id="PF01472">
    <property type="entry name" value="PUA"/>
    <property type="match status" value="1"/>
</dbReference>
<dbReference type="OrthoDB" id="9804434at2"/>
<keyword evidence="4 8" id="KW-0808">Transferase</keyword>
<evidence type="ECO:0000256" key="2">
    <source>
        <dbReference type="ARBA" id="ARBA00022605"/>
    </source>
</evidence>
<dbReference type="FunFam" id="3.40.1160.10:FF:000018">
    <property type="entry name" value="Glutamate 5-kinase"/>
    <property type="match status" value="1"/>
</dbReference>
<dbReference type="Gene3D" id="2.30.130.10">
    <property type="entry name" value="PUA domain"/>
    <property type="match status" value="1"/>
</dbReference>
<feature type="domain" description="PUA" evidence="9">
    <location>
        <begin position="280"/>
        <end position="362"/>
    </location>
</feature>
<dbReference type="InterPro" id="IPR002478">
    <property type="entry name" value="PUA"/>
</dbReference>
<dbReference type="NCBIfam" id="TIGR01027">
    <property type="entry name" value="proB"/>
    <property type="match status" value="1"/>
</dbReference>
<dbReference type="CDD" id="cd04242">
    <property type="entry name" value="AAK_G5K_ProB"/>
    <property type="match status" value="1"/>
</dbReference>
<dbReference type="InterPro" id="IPR001057">
    <property type="entry name" value="Glu/AcGlu_kinase"/>
</dbReference>
<comment type="caution">
    <text evidence="10">The sequence shown here is derived from an EMBL/GenBank/DDBJ whole genome shotgun (WGS) entry which is preliminary data.</text>
</comment>